<dbReference type="Proteomes" id="UP001620597">
    <property type="component" value="Unassembled WGS sequence"/>
</dbReference>
<accession>A0ABW8NGW3</accession>
<keyword evidence="2" id="KW-1185">Reference proteome</keyword>
<protein>
    <submittedName>
        <fullName evidence="1">Uncharacterized protein</fullName>
    </submittedName>
</protein>
<evidence type="ECO:0000313" key="1">
    <source>
        <dbReference type="EMBL" id="MFK4752202.1"/>
    </source>
</evidence>
<evidence type="ECO:0000313" key="2">
    <source>
        <dbReference type="Proteomes" id="UP001620597"/>
    </source>
</evidence>
<organism evidence="1 2">
    <name type="scientific">Oceanobacter antarcticus</name>
    <dbReference type="NCBI Taxonomy" id="3133425"/>
    <lineage>
        <taxon>Bacteria</taxon>
        <taxon>Pseudomonadati</taxon>
        <taxon>Pseudomonadota</taxon>
        <taxon>Gammaproteobacteria</taxon>
        <taxon>Oceanospirillales</taxon>
        <taxon>Oceanospirillaceae</taxon>
        <taxon>Oceanobacter</taxon>
    </lineage>
</organism>
<dbReference type="RefSeq" id="WP_416205512.1">
    <property type="nucleotide sequence ID" value="NZ_JBBKTX010000007.1"/>
</dbReference>
<name>A0ABW8NGW3_9GAMM</name>
<gene>
    <name evidence="1" type="ORF">WG929_07250</name>
</gene>
<reference evidence="1 2" key="1">
    <citation type="submission" date="2024-03" db="EMBL/GenBank/DDBJ databases">
        <title>High-quality draft genome sequence of Oceanobacter sp. wDCs-4.</title>
        <authorList>
            <person name="Dong C."/>
        </authorList>
    </citation>
    <scope>NUCLEOTIDE SEQUENCE [LARGE SCALE GENOMIC DNA]</scope>
    <source>
        <strain evidence="2">wDCs-4</strain>
    </source>
</reference>
<proteinExistence type="predicted"/>
<dbReference type="EMBL" id="JBBKTX010000007">
    <property type="protein sequence ID" value="MFK4752202.1"/>
    <property type="molecule type" value="Genomic_DNA"/>
</dbReference>
<sequence>MTALAADIDCELMIARIGVGGGLQIRVPVALVAEYDQQTLKHLVSADAGRMARLMGSLSRVIWPENEQLSQQWRFADIHLDGSQQWVSLRIRPQSNLPDMPGGCLRSVSAESDY</sequence>
<comment type="caution">
    <text evidence="1">The sequence shown here is derived from an EMBL/GenBank/DDBJ whole genome shotgun (WGS) entry which is preliminary data.</text>
</comment>